<dbReference type="PANTHER" id="PTHR38436:SF1">
    <property type="entry name" value="ESTER CYCLASE"/>
    <property type="match status" value="1"/>
</dbReference>
<keyword evidence="2" id="KW-1185">Reference proteome</keyword>
<evidence type="ECO:0000313" key="1">
    <source>
        <dbReference type="EMBL" id="TDC21558.1"/>
    </source>
</evidence>
<protein>
    <recommendedName>
        <fullName evidence="3">Ester cyclase</fullName>
    </recommendedName>
</protein>
<reference evidence="1 2" key="1">
    <citation type="submission" date="2019-03" db="EMBL/GenBank/DDBJ databases">
        <title>Draft genome sequences of novel Actinobacteria.</title>
        <authorList>
            <person name="Sahin N."/>
            <person name="Ay H."/>
            <person name="Saygin H."/>
        </authorList>
    </citation>
    <scope>NUCLEOTIDE SEQUENCE [LARGE SCALE GENOMIC DNA]</scope>
    <source>
        <strain evidence="1 2">JCM 30547</strain>
    </source>
</reference>
<sequence>MAAYKTLPGTTTTSGPLAVLERILHEGFATGNDAIVDEVCAPDMIEHQFGLAGRGDEARANVKAAIRQVHSMMPDLVYTLEDSVVVGDVVWARGRARGTATGGFFGPPSNAPIDMALFEMARVVDGRIVEHWGCPDRFALLAQTGVLEKLR</sequence>
<proteinExistence type="predicted"/>
<dbReference type="EMBL" id="SMKA01000215">
    <property type="protein sequence ID" value="TDC21558.1"/>
    <property type="molecule type" value="Genomic_DNA"/>
</dbReference>
<name>A0A4R4PHW8_9ACTN</name>
<accession>A0A4R4PHW8</accession>
<evidence type="ECO:0000313" key="2">
    <source>
        <dbReference type="Proteomes" id="UP000295075"/>
    </source>
</evidence>
<dbReference type="GO" id="GO:0030638">
    <property type="term" value="P:polyketide metabolic process"/>
    <property type="evidence" value="ECO:0007669"/>
    <property type="project" value="InterPro"/>
</dbReference>
<dbReference type="PANTHER" id="PTHR38436">
    <property type="entry name" value="POLYKETIDE CYCLASE SNOAL-LIKE DOMAIN"/>
    <property type="match status" value="1"/>
</dbReference>
<dbReference type="Pfam" id="PF07366">
    <property type="entry name" value="SnoaL"/>
    <property type="match status" value="1"/>
</dbReference>
<dbReference type="SUPFAM" id="SSF54427">
    <property type="entry name" value="NTF2-like"/>
    <property type="match status" value="1"/>
</dbReference>
<dbReference type="AlphaFoldDB" id="A0A4R4PHW8"/>
<gene>
    <name evidence="1" type="ORF">E1261_33095</name>
</gene>
<organism evidence="1 2">
    <name type="scientific">Kribbella albertanoniae</name>
    <dbReference type="NCBI Taxonomy" id="1266829"/>
    <lineage>
        <taxon>Bacteria</taxon>
        <taxon>Bacillati</taxon>
        <taxon>Actinomycetota</taxon>
        <taxon>Actinomycetes</taxon>
        <taxon>Propionibacteriales</taxon>
        <taxon>Kribbellaceae</taxon>
        <taxon>Kribbella</taxon>
    </lineage>
</organism>
<dbReference type="InterPro" id="IPR009959">
    <property type="entry name" value="Cyclase_SnoaL-like"/>
</dbReference>
<dbReference type="RefSeq" id="WP_132413613.1">
    <property type="nucleotide sequence ID" value="NZ_SMKA01000215.1"/>
</dbReference>
<dbReference type="OrthoDB" id="3624661at2"/>
<comment type="caution">
    <text evidence="1">The sequence shown here is derived from an EMBL/GenBank/DDBJ whole genome shotgun (WGS) entry which is preliminary data.</text>
</comment>
<dbReference type="Gene3D" id="3.10.450.50">
    <property type="match status" value="1"/>
</dbReference>
<dbReference type="Proteomes" id="UP000295075">
    <property type="component" value="Unassembled WGS sequence"/>
</dbReference>
<dbReference type="InterPro" id="IPR032710">
    <property type="entry name" value="NTF2-like_dom_sf"/>
</dbReference>
<evidence type="ECO:0008006" key="3">
    <source>
        <dbReference type="Google" id="ProtNLM"/>
    </source>
</evidence>